<evidence type="ECO:0000313" key="2">
    <source>
        <dbReference type="EMBL" id="PIA51381.1"/>
    </source>
</evidence>
<accession>A0A2G5E6Q8</accession>
<reference evidence="2 3" key="1">
    <citation type="submission" date="2017-09" db="EMBL/GenBank/DDBJ databases">
        <title>WGS assembly of Aquilegia coerulea Goldsmith.</title>
        <authorList>
            <person name="Hodges S."/>
            <person name="Kramer E."/>
            <person name="Nordborg M."/>
            <person name="Tomkins J."/>
            <person name="Borevitz J."/>
            <person name="Derieg N."/>
            <person name="Yan J."/>
            <person name="Mihaltcheva S."/>
            <person name="Hayes R.D."/>
            <person name="Rokhsar D."/>
        </authorList>
    </citation>
    <scope>NUCLEOTIDE SEQUENCE [LARGE SCALE GENOMIC DNA]</scope>
    <source>
        <strain evidence="3">cv. Goldsmith</strain>
    </source>
</reference>
<organism evidence="2 3">
    <name type="scientific">Aquilegia coerulea</name>
    <name type="common">Rocky mountain columbine</name>
    <dbReference type="NCBI Taxonomy" id="218851"/>
    <lineage>
        <taxon>Eukaryota</taxon>
        <taxon>Viridiplantae</taxon>
        <taxon>Streptophyta</taxon>
        <taxon>Embryophyta</taxon>
        <taxon>Tracheophyta</taxon>
        <taxon>Spermatophyta</taxon>
        <taxon>Magnoliopsida</taxon>
        <taxon>Ranunculales</taxon>
        <taxon>Ranunculaceae</taxon>
        <taxon>Thalictroideae</taxon>
        <taxon>Aquilegia</taxon>
    </lineage>
</organism>
<evidence type="ECO:0000313" key="3">
    <source>
        <dbReference type="Proteomes" id="UP000230069"/>
    </source>
</evidence>
<keyword evidence="3" id="KW-1185">Reference proteome</keyword>
<feature type="region of interest" description="Disordered" evidence="1">
    <location>
        <begin position="1"/>
        <end position="55"/>
    </location>
</feature>
<name>A0A2G5E6Q8_AQUCA</name>
<feature type="compositionally biased region" description="Basic and acidic residues" evidence="1">
    <location>
        <begin position="22"/>
        <end position="34"/>
    </location>
</feature>
<gene>
    <name evidence="2" type="ORF">AQUCO_01100302v1</name>
</gene>
<protein>
    <submittedName>
        <fullName evidence="2">Uncharacterized protein</fullName>
    </submittedName>
</protein>
<sequence length="55" mass="6206">MDGGLSWADQWDYNTPDPPPPPKDEDKKGKDSKNKSGVKKMSLKWFKGLGKKTNK</sequence>
<dbReference type="AlphaFoldDB" id="A0A2G5E6Q8"/>
<proteinExistence type="predicted"/>
<dbReference type="InParanoid" id="A0A2G5E6Q8"/>
<dbReference type="EMBL" id="KZ305028">
    <property type="protein sequence ID" value="PIA51381.1"/>
    <property type="molecule type" value="Genomic_DNA"/>
</dbReference>
<evidence type="ECO:0000256" key="1">
    <source>
        <dbReference type="SAM" id="MobiDB-lite"/>
    </source>
</evidence>
<dbReference type="Proteomes" id="UP000230069">
    <property type="component" value="Unassembled WGS sequence"/>
</dbReference>